<dbReference type="PANTHER" id="PTHR30478">
    <property type="entry name" value="DNA POLYMERASE III SUBUNIT BETA"/>
    <property type="match status" value="1"/>
</dbReference>
<keyword evidence="3" id="KW-0963">Cytoplasm</keyword>
<name>A0A0F9M6C8_9ZZZZ</name>
<dbReference type="GO" id="GO:0005737">
    <property type="term" value="C:cytoplasm"/>
    <property type="evidence" value="ECO:0007669"/>
    <property type="project" value="UniProtKB-SubCell"/>
</dbReference>
<sequence length="367" mass="41504">MKIKCNKEDIKKGFHIVECNASGSNIRPILQNVKITAKNNTLELSTTDLEVSISYVVDSVEVIEPGIVVCPEVKVASIVKEWSEECIEITEENRICSITGKGSYFKILCMDPEEFPAIPQFTNENYIEIDKANLTEMVRKTAFILSGEKAKHGSNGVFLDINKNRAKMVANDGRRLAEIKRKIDNPNGLRNSCIIPIKGILQVLRMLPDHDEIIKIRIEERRVFVRTEKSTLCSQLIEGQYPEYEEVIPTNLDKRITLDKRTFFSAVRRGSVMTTEEYKLLRFKILENLLELRCTSPDVGEAKVEMPIEYSGEGLEIGLNPDYILDFLKVVDTDKVGLELKDHSTAGVFKAGNDYTYVVMPMSLEGS</sequence>
<evidence type="ECO:0000313" key="12">
    <source>
        <dbReference type="EMBL" id="KKN02995.1"/>
    </source>
</evidence>
<dbReference type="InterPro" id="IPR022637">
    <property type="entry name" value="DNA_polIII_beta_cen"/>
</dbReference>
<dbReference type="SUPFAM" id="SSF55979">
    <property type="entry name" value="DNA clamp"/>
    <property type="match status" value="3"/>
</dbReference>
<keyword evidence="8" id="KW-0238">DNA-binding</keyword>
<evidence type="ECO:0000256" key="4">
    <source>
        <dbReference type="ARBA" id="ARBA00022679"/>
    </source>
</evidence>
<dbReference type="Pfam" id="PF02767">
    <property type="entry name" value="DNA_pol3_beta_2"/>
    <property type="match status" value="1"/>
</dbReference>
<proteinExistence type="inferred from homology"/>
<dbReference type="GO" id="GO:0009360">
    <property type="term" value="C:DNA polymerase III complex"/>
    <property type="evidence" value="ECO:0007669"/>
    <property type="project" value="InterPro"/>
</dbReference>
<evidence type="ECO:0000256" key="8">
    <source>
        <dbReference type="ARBA" id="ARBA00023125"/>
    </source>
</evidence>
<evidence type="ECO:0000256" key="5">
    <source>
        <dbReference type="ARBA" id="ARBA00022695"/>
    </source>
</evidence>
<dbReference type="Gene3D" id="3.70.10.10">
    <property type="match status" value="1"/>
</dbReference>
<evidence type="ECO:0000256" key="7">
    <source>
        <dbReference type="ARBA" id="ARBA00022932"/>
    </source>
</evidence>
<dbReference type="Pfam" id="PF02768">
    <property type="entry name" value="DNA_pol3_beta_3"/>
    <property type="match status" value="1"/>
</dbReference>
<feature type="domain" description="DNA polymerase III beta sliding clamp C-terminal" evidence="11">
    <location>
        <begin position="246"/>
        <end position="362"/>
    </location>
</feature>
<dbReference type="Gene3D" id="3.10.150.10">
    <property type="entry name" value="DNA Polymerase III, subunit A, domain 2"/>
    <property type="match status" value="1"/>
</dbReference>
<dbReference type="PIRSF" id="PIRSF000804">
    <property type="entry name" value="DNA_pol_III_b"/>
    <property type="match status" value="1"/>
</dbReference>
<dbReference type="PANTHER" id="PTHR30478:SF0">
    <property type="entry name" value="BETA SLIDING CLAMP"/>
    <property type="match status" value="1"/>
</dbReference>
<dbReference type="Pfam" id="PF00712">
    <property type="entry name" value="DNA_pol3_beta"/>
    <property type="match status" value="1"/>
</dbReference>
<evidence type="ECO:0000256" key="3">
    <source>
        <dbReference type="ARBA" id="ARBA00022490"/>
    </source>
</evidence>
<dbReference type="InterPro" id="IPR001001">
    <property type="entry name" value="DNA_polIII_beta"/>
</dbReference>
<keyword evidence="7" id="KW-0239">DNA-directed DNA polymerase</keyword>
<keyword evidence="6" id="KW-0235">DNA replication</keyword>
<accession>A0A0F9M6C8</accession>
<evidence type="ECO:0000259" key="11">
    <source>
        <dbReference type="Pfam" id="PF02768"/>
    </source>
</evidence>
<dbReference type="InterPro" id="IPR022634">
    <property type="entry name" value="DNA_polIII_beta_N"/>
</dbReference>
<keyword evidence="5" id="KW-0548">Nucleotidyltransferase</keyword>
<dbReference type="GO" id="GO:0003677">
    <property type="term" value="F:DNA binding"/>
    <property type="evidence" value="ECO:0007669"/>
    <property type="project" value="UniProtKB-KW"/>
</dbReference>
<comment type="caution">
    <text evidence="12">The sequence shown here is derived from an EMBL/GenBank/DDBJ whole genome shotgun (WGS) entry which is preliminary data.</text>
</comment>
<dbReference type="AlphaFoldDB" id="A0A0F9M6C8"/>
<dbReference type="GO" id="GO:0003887">
    <property type="term" value="F:DNA-directed DNA polymerase activity"/>
    <property type="evidence" value="ECO:0007669"/>
    <property type="project" value="UniProtKB-KW"/>
</dbReference>
<evidence type="ECO:0000259" key="10">
    <source>
        <dbReference type="Pfam" id="PF02767"/>
    </source>
</evidence>
<protein>
    <recommendedName>
        <fullName evidence="13">Beta sliding clamp</fullName>
    </recommendedName>
</protein>
<feature type="domain" description="DNA polymerase III beta sliding clamp N-terminal" evidence="9">
    <location>
        <begin position="1"/>
        <end position="119"/>
    </location>
</feature>
<dbReference type="InterPro" id="IPR046938">
    <property type="entry name" value="DNA_clamp_sf"/>
</dbReference>
<reference evidence="12" key="1">
    <citation type="journal article" date="2015" name="Nature">
        <title>Complex archaea that bridge the gap between prokaryotes and eukaryotes.</title>
        <authorList>
            <person name="Spang A."/>
            <person name="Saw J.H."/>
            <person name="Jorgensen S.L."/>
            <person name="Zaremba-Niedzwiedzka K."/>
            <person name="Martijn J."/>
            <person name="Lind A.E."/>
            <person name="van Eijk R."/>
            <person name="Schleper C."/>
            <person name="Guy L."/>
            <person name="Ettema T.J."/>
        </authorList>
    </citation>
    <scope>NUCLEOTIDE SEQUENCE</scope>
</reference>
<dbReference type="GO" id="GO:0008408">
    <property type="term" value="F:3'-5' exonuclease activity"/>
    <property type="evidence" value="ECO:0007669"/>
    <property type="project" value="InterPro"/>
</dbReference>
<dbReference type="CDD" id="cd00140">
    <property type="entry name" value="beta_clamp"/>
    <property type="match status" value="1"/>
</dbReference>
<dbReference type="EMBL" id="LAZR01005083">
    <property type="protein sequence ID" value="KKN02995.1"/>
    <property type="molecule type" value="Genomic_DNA"/>
</dbReference>
<keyword evidence="4" id="KW-0808">Transferase</keyword>
<dbReference type="SMART" id="SM00480">
    <property type="entry name" value="POL3Bc"/>
    <property type="match status" value="1"/>
</dbReference>
<gene>
    <name evidence="12" type="ORF">LCGC14_1112050</name>
</gene>
<evidence type="ECO:0000259" key="9">
    <source>
        <dbReference type="Pfam" id="PF00712"/>
    </source>
</evidence>
<evidence type="ECO:0008006" key="13">
    <source>
        <dbReference type="Google" id="ProtNLM"/>
    </source>
</evidence>
<evidence type="ECO:0000256" key="1">
    <source>
        <dbReference type="ARBA" id="ARBA00004496"/>
    </source>
</evidence>
<comment type="similarity">
    <text evidence="2">Belongs to the beta sliding clamp family.</text>
</comment>
<evidence type="ECO:0000256" key="2">
    <source>
        <dbReference type="ARBA" id="ARBA00010752"/>
    </source>
</evidence>
<dbReference type="InterPro" id="IPR022635">
    <property type="entry name" value="DNA_polIII_beta_C"/>
</dbReference>
<organism evidence="12">
    <name type="scientific">marine sediment metagenome</name>
    <dbReference type="NCBI Taxonomy" id="412755"/>
    <lineage>
        <taxon>unclassified sequences</taxon>
        <taxon>metagenomes</taxon>
        <taxon>ecological metagenomes</taxon>
    </lineage>
</organism>
<evidence type="ECO:0000256" key="6">
    <source>
        <dbReference type="ARBA" id="ARBA00022705"/>
    </source>
</evidence>
<dbReference type="NCBIfam" id="TIGR00663">
    <property type="entry name" value="dnan"/>
    <property type="match status" value="1"/>
</dbReference>
<dbReference type="GO" id="GO:0006271">
    <property type="term" value="P:DNA strand elongation involved in DNA replication"/>
    <property type="evidence" value="ECO:0007669"/>
    <property type="project" value="TreeGrafter"/>
</dbReference>
<feature type="domain" description="DNA polymerase III beta sliding clamp central" evidence="10">
    <location>
        <begin position="129"/>
        <end position="243"/>
    </location>
</feature>
<comment type="subcellular location">
    <subcellularLocation>
        <location evidence="1">Cytoplasm</location>
    </subcellularLocation>
</comment>